<organism evidence="1 2">
    <name type="scientific">Flagellimonas zhangzhouensis</name>
    <dbReference type="NCBI Taxonomy" id="1073328"/>
    <lineage>
        <taxon>Bacteria</taxon>
        <taxon>Pseudomonadati</taxon>
        <taxon>Bacteroidota</taxon>
        <taxon>Flavobacteriia</taxon>
        <taxon>Flavobacteriales</taxon>
        <taxon>Flavobacteriaceae</taxon>
        <taxon>Flagellimonas</taxon>
    </lineage>
</organism>
<name>A0A1H2XB93_9FLAO</name>
<proteinExistence type="predicted"/>
<dbReference type="RefSeq" id="WP_090293568.1">
    <property type="nucleotide sequence ID" value="NZ_FNKI01000001.1"/>
</dbReference>
<protein>
    <recommendedName>
        <fullName evidence="3">YHS domain-containing protein</fullName>
    </recommendedName>
</protein>
<reference evidence="2" key="1">
    <citation type="submission" date="2016-10" db="EMBL/GenBank/DDBJ databases">
        <authorList>
            <person name="Varghese N."/>
            <person name="Submissions S."/>
        </authorList>
    </citation>
    <scope>NUCLEOTIDE SEQUENCE [LARGE SCALE GENOMIC DNA]</scope>
    <source>
        <strain evidence="2">DSM 25030</strain>
    </source>
</reference>
<dbReference type="Proteomes" id="UP000199592">
    <property type="component" value="Unassembled WGS sequence"/>
</dbReference>
<dbReference type="OrthoDB" id="344729at2"/>
<evidence type="ECO:0008006" key="3">
    <source>
        <dbReference type="Google" id="ProtNLM"/>
    </source>
</evidence>
<sequence>MKNWVVLLLLISGVYGYAQTIDYNTKKGFAANGYDVVSYFDGMAVEGKTDLTAVYDEVNYKFSSVDNLKKFKKNPQAFLPQYGGYCAYAVAVNGKKVNINPETFEIRDGKLYLFYNQGKNNTLQFWLDESPNKLKDQANKNWEKIKN</sequence>
<dbReference type="AlphaFoldDB" id="A0A1H2XB93"/>
<keyword evidence="2" id="KW-1185">Reference proteome</keyword>
<dbReference type="EMBL" id="FNMY01000003">
    <property type="protein sequence ID" value="SDW90028.1"/>
    <property type="molecule type" value="Genomic_DNA"/>
</dbReference>
<accession>A0A1H2XB93</accession>
<dbReference type="STRING" id="1073328.SAMN05216294_1308"/>
<gene>
    <name evidence="1" type="ORF">SAMN04487892_2687</name>
</gene>
<evidence type="ECO:0000313" key="1">
    <source>
        <dbReference type="EMBL" id="SDW90028.1"/>
    </source>
</evidence>
<dbReference type="NCBIfam" id="NF041384">
    <property type="entry name" value="YHS_seleno_dom"/>
    <property type="match status" value="1"/>
</dbReference>
<evidence type="ECO:0000313" key="2">
    <source>
        <dbReference type="Proteomes" id="UP000199592"/>
    </source>
</evidence>